<organism evidence="1 2">
    <name type="scientific">Senna tora</name>
    <dbReference type="NCBI Taxonomy" id="362788"/>
    <lineage>
        <taxon>Eukaryota</taxon>
        <taxon>Viridiplantae</taxon>
        <taxon>Streptophyta</taxon>
        <taxon>Embryophyta</taxon>
        <taxon>Tracheophyta</taxon>
        <taxon>Spermatophyta</taxon>
        <taxon>Magnoliopsida</taxon>
        <taxon>eudicotyledons</taxon>
        <taxon>Gunneridae</taxon>
        <taxon>Pentapetalae</taxon>
        <taxon>rosids</taxon>
        <taxon>fabids</taxon>
        <taxon>Fabales</taxon>
        <taxon>Fabaceae</taxon>
        <taxon>Caesalpinioideae</taxon>
        <taxon>Cassia clade</taxon>
        <taxon>Senna</taxon>
    </lineage>
</organism>
<dbReference type="EMBL" id="JAAIUW010000007">
    <property type="protein sequence ID" value="KAF7824096.1"/>
    <property type="molecule type" value="Genomic_DNA"/>
</dbReference>
<gene>
    <name evidence="1" type="ORF">G2W53_022240</name>
</gene>
<evidence type="ECO:0000313" key="2">
    <source>
        <dbReference type="Proteomes" id="UP000634136"/>
    </source>
</evidence>
<protein>
    <submittedName>
        <fullName evidence="1">Uncharacterized protein</fullName>
    </submittedName>
</protein>
<keyword evidence="2" id="KW-1185">Reference proteome</keyword>
<reference evidence="1" key="1">
    <citation type="submission" date="2020-09" db="EMBL/GenBank/DDBJ databases">
        <title>Genome-Enabled Discovery of Anthraquinone Biosynthesis in Senna tora.</title>
        <authorList>
            <person name="Kang S.-H."/>
            <person name="Pandey R.P."/>
            <person name="Lee C.-M."/>
            <person name="Sim J.-S."/>
            <person name="Jeong J.-T."/>
            <person name="Choi B.-S."/>
            <person name="Jung M."/>
            <person name="Ginzburg D."/>
            <person name="Zhao K."/>
            <person name="Won S.Y."/>
            <person name="Oh T.-J."/>
            <person name="Yu Y."/>
            <person name="Kim N.-H."/>
            <person name="Lee O.R."/>
            <person name="Lee T.-H."/>
            <person name="Bashyal P."/>
            <person name="Kim T.-S."/>
            <person name="Lee W.-H."/>
            <person name="Kawkins C."/>
            <person name="Kim C.-K."/>
            <person name="Kim J.S."/>
            <person name="Ahn B.O."/>
            <person name="Rhee S.Y."/>
            <person name="Sohng J.K."/>
        </authorList>
    </citation>
    <scope>NUCLEOTIDE SEQUENCE</scope>
    <source>
        <tissue evidence="1">Leaf</tissue>
    </source>
</reference>
<comment type="caution">
    <text evidence="1">The sequence shown here is derived from an EMBL/GenBank/DDBJ whole genome shotgun (WGS) entry which is preliminary data.</text>
</comment>
<dbReference type="Proteomes" id="UP000634136">
    <property type="component" value="Unassembled WGS sequence"/>
</dbReference>
<sequence>MPKTKYHVVCLDDDVLKLRQRRVTEGKRWIQRRA</sequence>
<name>A0A834TNC6_9FABA</name>
<dbReference type="AlphaFoldDB" id="A0A834TNC6"/>
<proteinExistence type="predicted"/>
<accession>A0A834TNC6</accession>
<evidence type="ECO:0000313" key="1">
    <source>
        <dbReference type="EMBL" id="KAF7824096.1"/>
    </source>
</evidence>